<evidence type="ECO:0000256" key="1">
    <source>
        <dbReference type="ARBA" id="ARBA00022723"/>
    </source>
</evidence>
<dbReference type="PANTHER" id="PTHR31302">
    <property type="entry name" value="TRANSMEMBRANE PROTEIN WITH METALLOPHOSPHOESTERASE DOMAIN-RELATED"/>
    <property type="match status" value="1"/>
</dbReference>
<evidence type="ECO:0000256" key="2">
    <source>
        <dbReference type="ARBA" id="ARBA00022801"/>
    </source>
</evidence>
<protein>
    <submittedName>
        <fullName evidence="5">Putative integral membrane protein</fullName>
    </submittedName>
</protein>
<feature type="transmembrane region" description="Helical" evidence="3">
    <location>
        <begin position="121"/>
        <end position="141"/>
    </location>
</feature>
<dbReference type="SUPFAM" id="SSF56300">
    <property type="entry name" value="Metallo-dependent phosphatases"/>
    <property type="match status" value="1"/>
</dbReference>
<keyword evidence="3" id="KW-1133">Transmembrane helix</keyword>
<sequence length="504" mass="54647">MDKASWNGAVNLINKLRPVGIIITALLGALLALYALGPANYTIEGLTFSVSSLPARVGSTAIDLSPFGSVSASTHSSPLAVKIKLVYIGTGADTPLTEETVASIQGWNNIYEGLISMVKPFVTRQMIVIFFGAFFSVLIIWRSRFRTAFLSGLACMGLMALLLFSTAKTYDVQAFREPVYCGVIALAPQLIPEPGEFMDRLEELQADTRKVVGNMSLLMSSSNGLSILSKPIEDGALKKVLLISDMHSSPLGVEFAHEIASAFKVDLVLDAGDLTDLGTSMEAEYAAKLSSIKIPYVFCPGNHDTPEIIDFVSKLENGVVLDGKVINPAGITILGSPDPMASSWEVELKDSQAWELLMQEQADKLVKTAAAEEMKPDIVVVHNPQAAQKLTDDFSLIVYGHTHQQSIIINNGNILLNPGTSGAAGIRGLYAEQAVPYSAMVLYLTDEGLPAAVDTIKYEPFSDRFYIERKLLHSEFRKQPVVINEDSLAEDYVIEIPAPDEETL</sequence>
<dbReference type="GO" id="GO:0016020">
    <property type="term" value="C:membrane"/>
    <property type="evidence" value="ECO:0007669"/>
    <property type="project" value="GOC"/>
</dbReference>
<dbReference type="InterPro" id="IPR004843">
    <property type="entry name" value="Calcineurin-like_PHP"/>
</dbReference>
<comment type="caution">
    <text evidence="5">The sequence shown here is derived from an EMBL/GenBank/DDBJ whole genome shotgun (WGS) entry which is preliminary data.</text>
</comment>
<evidence type="ECO:0000313" key="5">
    <source>
        <dbReference type="EMBL" id="KUG03341.1"/>
    </source>
</evidence>
<dbReference type="GO" id="GO:0046872">
    <property type="term" value="F:metal ion binding"/>
    <property type="evidence" value="ECO:0007669"/>
    <property type="project" value="UniProtKB-KW"/>
</dbReference>
<name>A0A0W8E4H2_9ZZZZ</name>
<feature type="transmembrane region" description="Helical" evidence="3">
    <location>
        <begin position="148"/>
        <end position="167"/>
    </location>
</feature>
<evidence type="ECO:0000259" key="4">
    <source>
        <dbReference type="Pfam" id="PF00149"/>
    </source>
</evidence>
<keyword evidence="3" id="KW-0812">Transmembrane</keyword>
<feature type="domain" description="Calcineurin-like phosphoesterase" evidence="4">
    <location>
        <begin position="239"/>
        <end position="404"/>
    </location>
</feature>
<dbReference type="GO" id="GO:0008758">
    <property type="term" value="F:UDP-2,3-diacylglucosamine hydrolase activity"/>
    <property type="evidence" value="ECO:0007669"/>
    <property type="project" value="TreeGrafter"/>
</dbReference>
<organism evidence="5">
    <name type="scientific">hydrocarbon metagenome</name>
    <dbReference type="NCBI Taxonomy" id="938273"/>
    <lineage>
        <taxon>unclassified sequences</taxon>
        <taxon>metagenomes</taxon>
        <taxon>ecological metagenomes</taxon>
    </lineage>
</organism>
<reference evidence="5" key="1">
    <citation type="journal article" date="2015" name="Proc. Natl. Acad. Sci. U.S.A.">
        <title>Networks of energetic and metabolic interactions define dynamics in microbial communities.</title>
        <authorList>
            <person name="Embree M."/>
            <person name="Liu J.K."/>
            <person name="Al-Bassam M.M."/>
            <person name="Zengler K."/>
        </authorList>
    </citation>
    <scope>NUCLEOTIDE SEQUENCE</scope>
</reference>
<dbReference type="InterPro" id="IPR029052">
    <property type="entry name" value="Metallo-depent_PP-like"/>
</dbReference>
<accession>A0A0W8E4H2</accession>
<proteinExistence type="predicted"/>
<dbReference type="EMBL" id="LNQE01001884">
    <property type="protein sequence ID" value="KUG03341.1"/>
    <property type="molecule type" value="Genomic_DNA"/>
</dbReference>
<keyword evidence="3" id="KW-0472">Membrane</keyword>
<feature type="transmembrane region" description="Helical" evidence="3">
    <location>
        <begin position="21"/>
        <end position="43"/>
    </location>
</feature>
<dbReference type="Pfam" id="PF00149">
    <property type="entry name" value="Metallophos"/>
    <property type="match status" value="1"/>
</dbReference>
<keyword evidence="1" id="KW-0479">Metal-binding</keyword>
<dbReference type="GO" id="GO:0009245">
    <property type="term" value="P:lipid A biosynthetic process"/>
    <property type="evidence" value="ECO:0007669"/>
    <property type="project" value="TreeGrafter"/>
</dbReference>
<dbReference type="Gene3D" id="3.60.21.10">
    <property type="match status" value="1"/>
</dbReference>
<dbReference type="PANTHER" id="PTHR31302:SF31">
    <property type="entry name" value="PHOSPHODIESTERASE YAEI"/>
    <property type="match status" value="1"/>
</dbReference>
<dbReference type="AlphaFoldDB" id="A0A0W8E4H2"/>
<evidence type="ECO:0000256" key="3">
    <source>
        <dbReference type="SAM" id="Phobius"/>
    </source>
</evidence>
<keyword evidence="2" id="KW-0378">Hydrolase</keyword>
<gene>
    <name evidence="5" type="ORF">ASZ90_019263</name>
</gene>
<dbReference type="InterPro" id="IPR051158">
    <property type="entry name" value="Metallophosphoesterase_sf"/>
</dbReference>